<organism evidence="2 3">
    <name type="scientific">Actinomadura napierensis</name>
    <dbReference type="NCBI Taxonomy" id="267854"/>
    <lineage>
        <taxon>Bacteria</taxon>
        <taxon>Bacillati</taxon>
        <taxon>Actinomycetota</taxon>
        <taxon>Actinomycetes</taxon>
        <taxon>Streptosporangiales</taxon>
        <taxon>Thermomonosporaceae</taxon>
        <taxon>Actinomadura</taxon>
    </lineage>
</organism>
<evidence type="ECO:0000256" key="1">
    <source>
        <dbReference type="SAM" id="SignalP"/>
    </source>
</evidence>
<name>A0ABN3A5R9_9ACTN</name>
<comment type="caution">
    <text evidence="2">The sequence shown here is derived from an EMBL/GenBank/DDBJ whole genome shotgun (WGS) entry which is preliminary data.</text>
</comment>
<protein>
    <submittedName>
        <fullName evidence="2">Uncharacterized protein</fullName>
    </submittedName>
</protein>
<dbReference type="Proteomes" id="UP001501020">
    <property type="component" value="Unassembled WGS sequence"/>
</dbReference>
<dbReference type="RefSeq" id="WP_344274697.1">
    <property type="nucleotide sequence ID" value="NZ_BAAAMR010000063.1"/>
</dbReference>
<feature type="chain" id="PRO_5045083775" evidence="1">
    <location>
        <begin position="33"/>
        <end position="363"/>
    </location>
</feature>
<feature type="signal peptide" evidence="1">
    <location>
        <begin position="1"/>
        <end position="32"/>
    </location>
</feature>
<sequence length="363" mass="37968">MRTAVARRTAPFALAVAAVTAAGAGMTGTALADAPPGAWTATEITGLTAPALYGVTAPDRAHAWAVGTQSSSSAPLILSYRHGAWTQQAAPAGTAPELVDVASGGPSNVWAVGQGGGDATAKSLHWNGRAWKAVAYPLPLAMAVSVDSRGKAWSIGSNTDGSGAAVFRRTGGAWTDKGFALPDRGVVDALAARTPKDVWVGGATSSSADGLWHYDGTSWTQMDIPGNWPQWVLQIVALSPKDVWFYTIPQDPLFSGPDLVHWDGTAFTVTKTPSPSAKVGTYAQDVGFLGDIASDGRGGIWLQDSRTAYYRHFDGTAWTDVPRPANDLGGWPQVYDLAQVGRTQSVWGVGPGAGDRLLIDRFH</sequence>
<proteinExistence type="predicted"/>
<dbReference type="EMBL" id="BAAAMR010000063">
    <property type="protein sequence ID" value="GAA2153918.1"/>
    <property type="molecule type" value="Genomic_DNA"/>
</dbReference>
<keyword evidence="1" id="KW-0732">Signal</keyword>
<evidence type="ECO:0000313" key="3">
    <source>
        <dbReference type="Proteomes" id="UP001501020"/>
    </source>
</evidence>
<reference evidence="2 3" key="1">
    <citation type="journal article" date="2019" name="Int. J. Syst. Evol. Microbiol.">
        <title>The Global Catalogue of Microorganisms (GCM) 10K type strain sequencing project: providing services to taxonomists for standard genome sequencing and annotation.</title>
        <authorList>
            <consortium name="The Broad Institute Genomics Platform"/>
            <consortium name="The Broad Institute Genome Sequencing Center for Infectious Disease"/>
            <person name="Wu L."/>
            <person name="Ma J."/>
        </authorList>
    </citation>
    <scope>NUCLEOTIDE SEQUENCE [LARGE SCALE GENOMIC DNA]</scope>
    <source>
        <strain evidence="2 3">JCM 13850</strain>
    </source>
</reference>
<evidence type="ECO:0000313" key="2">
    <source>
        <dbReference type="EMBL" id="GAA2153918.1"/>
    </source>
</evidence>
<keyword evidence="3" id="KW-1185">Reference proteome</keyword>
<gene>
    <name evidence="2" type="ORF">GCM10009727_60640</name>
</gene>
<accession>A0ABN3A5R9</accession>